<feature type="transmembrane region" description="Helical" evidence="6">
    <location>
        <begin position="471"/>
        <end position="493"/>
    </location>
</feature>
<feature type="transmembrane region" description="Helical" evidence="6">
    <location>
        <begin position="351"/>
        <end position="374"/>
    </location>
</feature>
<dbReference type="InterPro" id="IPR050833">
    <property type="entry name" value="Poly_Biosynth_Transport"/>
</dbReference>
<dbReference type="CDD" id="cd13124">
    <property type="entry name" value="MATE_SpoVB_like"/>
    <property type="match status" value="1"/>
</dbReference>
<feature type="transmembrane region" description="Helical" evidence="6">
    <location>
        <begin position="185"/>
        <end position="208"/>
    </location>
</feature>
<dbReference type="InterPro" id="IPR002797">
    <property type="entry name" value="Polysacc_synth"/>
</dbReference>
<feature type="transmembrane region" description="Helical" evidence="6">
    <location>
        <begin position="160"/>
        <end position="179"/>
    </location>
</feature>
<gene>
    <name evidence="7" type="primary">yabM</name>
    <name evidence="7" type="ordered locus">Aflv_0050</name>
</gene>
<evidence type="ECO:0000313" key="7">
    <source>
        <dbReference type="EMBL" id="ACJ32434.1"/>
    </source>
</evidence>
<keyword evidence="3 6" id="KW-0812">Transmembrane</keyword>
<keyword evidence="2" id="KW-1003">Cell membrane</keyword>
<feature type="transmembrane region" description="Helical" evidence="6">
    <location>
        <begin position="405"/>
        <end position="425"/>
    </location>
</feature>
<dbReference type="STRING" id="491915.Aflv_0050"/>
<evidence type="ECO:0000256" key="6">
    <source>
        <dbReference type="SAM" id="Phobius"/>
    </source>
</evidence>
<dbReference type="HOGENOM" id="CLU_022017_2_1_9"/>
<evidence type="ECO:0000256" key="4">
    <source>
        <dbReference type="ARBA" id="ARBA00022989"/>
    </source>
</evidence>
<dbReference type="Proteomes" id="UP000000742">
    <property type="component" value="Chromosome"/>
</dbReference>
<dbReference type="AlphaFoldDB" id="B7GFI4"/>
<feature type="transmembrane region" description="Helical" evidence="6">
    <location>
        <begin position="283"/>
        <end position="303"/>
    </location>
</feature>
<feature type="transmembrane region" description="Helical" evidence="6">
    <location>
        <begin position="84"/>
        <end position="107"/>
    </location>
</feature>
<dbReference type="InterPro" id="IPR024923">
    <property type="entry name" value="PG_synth_SpoVB"/>
</dbReference>
<feature type="transmembrane region" description="Helical" evidence="6">
    <location>
        <begin position="12"/>
        <end position="32"/>
    </location>
</feature>
<evidence type="ECO:0000256" key="1">
    <source>
        <dbReference type="ARBA" id="ARBA00004651"/>
    </source>
</evidence>
<feature type="transmembrane region" description="Helical" evidence="6">
    <location>
        <begin position="119"/>
        <end position="139"/>
    </location>
</feature>
<evidence type="ECO:0000313" key="8">
    <source>
        <dbReference type="Proteomes" id="UP000000742"/>
    </source>
</evidence>
<proteinExistence type="predicted"/>
<comment type="subcellular location">
    <subcellularLocation>
        <location evidence="1">Cell membrane</location>
        <topology evidence="1">Multi-pass membrane protein</topology>
    </subcellularLocation>
</comment>
<reference evidence="7 8" key="1">
    <citation type="journal article" date="2008" name="Genome Biol.">
        <title>Encapsulated in silica: genome, proteome and physiology of the thermophilic bacterium Anoxybacillus flavithermus WK1.</title>
        <authorList>
            <person name="Saw J.H."/>
            <person name="Mountain B.W."/>
            <person name="Feng L."/>
            <person name="Omelchenko M.V."/>
            <person name="Hou S."/>
            <person name="Saito J.A."/>
            <person name="Stott M.B."/>
            <person name="Li D."/>
            <person name="Zhao G."/>
            <person name="Wu J."/>
            <person name="Galperin M.Y."/>
            <person name="Koonin E.V."/>
            <person name="Makarova K.S."/>
            <person name="Wolf Y.I."/>
            <person name="Rigden D.J."/>
            <person name="Dunfield P.F."/>
            <person name="Wang L."/>
            <person name="Alam M."/>
        </authorList>
    </citation>
    <scope>NUCLEOTIDE SEQUENCE [LARGE SCALE GENOMIC DNA]</scope>
    <source>
        <strain evidence="8">DSM 21510 / WK1</strain>
    </source>
</reference>
<protein>
    <submittedName>
        <fullName evidence="7">Polysaccharide biosynthesis protein, Mvin family</fullName>
    </submittedName>
</protein>
<keyword evidence="4 6" id="KW-1133">Transmembrane helix</keyword>
<feature type="transmembrane region" description="Helical" evidence="6">
    <location>
        <begin position="315"/>
        <end position="339"/>
    </location>
</feature>
<dbReference type="EMBL" id="CP000922">
    <property type="protein sequence ID" value="ACJ32434.1"/>
    <property type="molecule type" value="Genomic_DNA"/>
</dbReference>
<feature type="transmembrane region" description="Helical" evidence="6">
    <location>
        <begin position="437"/>
        <end position="459"/>
    </location>
</feature>
<dbReference type="PIRSF" id="PIRSF038958">
    <property type="entry name" value="PG_synth_SpoVB"/>
    <property type="match status" value="1"/>
</dbReference>
<feature type="transmembrane region" description="Helical" evidence="6">
    <location>
        <begin position="228"/>
        <end position="252"/>
    </location>
</feature>
<dbReference type="Pfam" id="PF01943">
    <property type="entry name" value="Polysacc_synt"/>
    <property type="match status" value="1"/>
</dbReference>
<organism evidence="7 8">
    <name type="scientific">Anoxybacillus flavithermus (strain DSM 21510 / WK1)</name>
    <dbReference type="NCBI Taxonomy" id="491915"/>
    <lineage>
        <taxon>Bacteria</taxon>
        <taxon>Bacillati</taxon>
        <taxon>Bacillota</taxon>
        <taxon>Bacilli</taxon>
        <taxon>Bacillales</taxon>
        <taxon>Anoxybacillaceae</taxon>
        <taxon>Anoxybacillus</taxon>
    </lineage>
</organism>
<sequence>MKCMEKKDWLRGAFVLTVAALFTKILSAFYRIPYQNIVGDVGFYIYQQVYPFYGIFLALSTYGYPVAISKLIAENKQSTYKFAVVRLSFYFLSCLSIFMFSVLYFGASSLAALMGDHQLALLIRTVSFAFLLLPFTSVSRGYFQGGGEMNPTAVSQVVEQLVRVGSILFLSSFLLHRGFTVYEAGAGAMIGSLMGSFAALAVLVAYMLRKRTNVHTEPWIPTKEKRKVLLFLAVHGVTICLANMLLVLIQLVDSFTLLPLLQQAGLHELAKTAKGIYDRGQPFIQLGTVVATSFSLALVPMLSRKQTERNEIYTAVRVAFIIGMGAVVGLVCILKQANIMLFKDHVGAMELTILAVSILFTSLTLTFIAILQGLGDVFRPFFVVCVGMIAKWGLNVLLVPLWHTVGAAVATLIAYVVMCAIAFFYVQKRMSRPLLSLSIIIQTIKAAAMMAIILVGYIILTNELPIHHGRLFSSLQAIIGVFIGAFVYIIMIVKKEVLAENDLLAFPFGRYLIKIKQRKAG</sequence>
<keyword evidence="5 6" id="KW-0472">Membrane</keyword>
<evidence type="ECO:0000256" key="3">
    <source>
        <dbReference type="ARBA" id="ARBA00022692"/>
    </source>
</evidence>
<dbReference type="GO" id="GO:0005886">
    <property type="term" value="C:plasma membrane"/>
    <property type="evidence" value="ECO:0007669"/>
    <property type="project" value="UniProtKB-SubCell"/>
</dbReference>
<dbReference type="KEGG" id="afl:Aflv_0050"/>
<evidence type="ECO:0000256" key="5">
    <source>
        <dbReference type="ARBA" id="ARBA00023136"/>
    </source>
</evidence>
<feature type="transmembrane region" description="Helical" evidence="6">
    <location>
        <begin position="52"/>
        <end position="72"/>
    </location>
</feature>
<dbReference type="PANTHER" id="PTHR30250:SF29">
    <property type="entry name" value="POLYSACCHARIDE BIOSYNTHESIS PROTEIN C-TERMINAL DOMAIN-CONTAINING PROTEIN"/>
    <property type="match status" value="1"/>
</dbReference>
<evidence type="ECO:0000256" key="2">
    <source>
        <dbReference type="ARBA" id="ARBA00022475"/>
    </source>
</evidence>
<dbReference type="eggNOG" id="COG2244">
    <property type="taxonomic scope" value="Bacteria"/>
</dbReference>
<accession>B7GFI4</accession>
<feature type="transmembrane region" description="Helical" evidence="6">
    <location>
        <begin position="381"/>
        <end position="399"/>
    </location>
</feature>
<dbReference type="PANTHER" id="PTHR30250">
    <property type="entry name" value="PST FAMILY PREDICTED COLANIC ACID TRANSPORTER"/>
    <property type="match status" value="1"/>
</dbReference>
<name>B7GFI4_ANOFW</name>